<comment type="caution">
    <text evidence="2">The sequence shown here is derived from an EMBL/GenBank/DDBJ whole genome shotgun (WGS) entry which is preliminary data.</text>
</comment>
<dbReference type="PANTHER" id="PTHR12277">
    <property type="entry name" value="ALPHA/BETA HYDROLASE DOMAIN-CONTAINING PROTEIN"/>
    <property type="match status" value="1"/>
</dbReference>
<dbReference type="GO" id="GO:0005886">
    <property type="term" value="C:plasma membrane"/>
    <property type="evidence" value="ECO:0007669"/>
    <property type="project" value="TreeGrafter"/>
</dbReference>
<dbReference type="InterPro" id="IPR029058">
    <property type="entry name" value="AB_hydrolase_fold"/>
</dbReference>
<organism evidence="2 3">
    <name type="scientific">Steinernema carpocapsae</name>
    <name type="common">Entomopathogenic nematode</name>
    <dbReference type="NCBI Taxonomy" id="34508"/>
    <lineage>
        <taxon>Eukaryota</taxon>
        <taxon>Metazoa</taxon>
        <taxon>Ecdysozoa</taxon>
        <taxon>Nematoda</taxon>
        <taxon>Chromadorea</taxon>
        <taxon>Rhabditida</taxon>
        <taxon>Tylenchina</taxon>
        <taxon>Panagrolaimomorpha</taxon>
        <taxon>Strongyloidoidea</taxon>
        <taxon>Steinernematidae</taxon>
        <taxon>Steinernema</taxon>
    </lineage>
</organism>
<gene>
    <name evidence="2" type="ORF">L596_030243</name>
</gene>
<dbReference type="GO" id="GO:0008474">
    <property type="term" value="F:palmitoyl-(protein) hydrolase activity"/>
    <property type="evidence" value="ECO:0007669"/>
    <property type="project" value="TreeGrafter"/>
</dbReference>
<dbReference type="InterPro" id="IPR022742">
    <property type="entry name" value="Hydrolase_4"/>
</dbReference>
<dbReference type="PANTHER" id="PTHR12277:SF56">
    <property type="entry name" value="AB HYDROLASE-1 DOMAIN-CONTAINING PROTEIN"/>
    <property type="match status" value="1"/>
</dbReference>
<keyword evidence="3" id="KW-1185">Reference proteome</keyword>
<dbReference type="Pfam" id="PF12146">
    <property type="entry name" value="Hydrolase_4"/>
    <property type="match status" value="1"/>
</dbReference>
<dbReference type="OrthoDB" id="446723at2759"/>
<dbReference type="AlphaFoldDB" id="A0A4U5LS58"/>
<dbReference type="SUPFAM" id="SSF53474">
    <property type="entry name" value="alpha/beta-Hydrolases"/>
    <property type="match status" value="1"/>
</dbReference>
<dbReference type="Gene3D" id="3.40.50.1820">
    <property type="entry name" value="alpha/beta hydrolase"/>
    <property type="match status" value="1"/>
</dbReference>
<evidence type="ECO:0000313" key="3">
    <source>
        <dbReference type="Proteomes" id="UP000298663"/>
    </source>
</evidence>
<name>A0A4U5LS58_STECR</name>
<dbReference type="Proteomes" id="UP000298663">
    <property type="component" value="Unassembled WGS sequence"/>
</dbReference>
<evidence type="ECO:0000259" key="1">
    <source>
        <dbReference type="Pfam" id="PF12146"/>
    </source>
</evidence>
<dbReference type="STRING" id="34508.A0A4U5LS58"/>
<dbReference type="EMBL" id="AZBU02000013">
    <property type="protein sequence ID" value="TKR58853.1"/>
    <property type="molecule type" value="Genomic_DNA"/>
</dbReference>
<sequence>MTVEAVEMNLQASNAILSSDAQGDVILVTNGVSNCNIIRTSSLIEALGDTLSEFSLASDWNPSLILRTLPEHSVDRSNVSTISMGVAISAGGDAVGVTELAPKEIEERSQGSEVSQGFFHRMFSSFFSFVKCSTSHISEVVVWTGKVIYVLCPPVPAIMIRKVAFQPPPKGKFYYLLPRAELVKDKRPTKRLISLADYDSNDVPLVFVFPYLGRNAIDPDYPTSREQIARLQPHVFKSGSGNRLIGCEIRCARSTALFMRSPKILLFAQPNSSDIGSCMMTDPNLVDICDFLNCDMFGFDYSGFGMSEGRPTESTVYRDIESAFAYVCQTFGYTPEDVIPLGFSMGTATSIHLASTVPEIKAMILIAPFTSVLRVVVRSPTLERTPGIDKFRSVEKVDKVEAFTLVCHGTKDYIVPLSHGEYIYEKLKNKASPLWVEDASHQGIYCDRNLWIRINEFLNDELNLKMAWEDSA</sequence>
<feature type="domain" description="Serine aminopeptidase S33" evidence="1">
    <location>
        <begin position="294"/>
        <end position="372"/>
    </location>
</feature>
<proteinExistence type="predicted"/>
<protein>
    <recommendedName>
        <fullName evidence="1">Serine aminopeptidase S33 domain-containing protein</fullName>
    </recommendedName>
</protein>
<accession>A0A4U5LS58</accession>
<dbReference type="GO" id="GO:0010008">
    <property type="term" value="C:endosome membrane"/>
    <property type="evidence" value="ECO:0007669"/>
    <property type="project" value="TreeGrafter"/>
</dbReference>
<reference evidence="2 3" key="2">
    <citation type="journal article" date="2019" name="G3 (Bethesda)">
        <title>Hybrid Assembly of the Genome of the Entomopathogenic Nematode Steinernema carpocapsae Identifies the X-Chromosome.</title>
        <authorList>
            <person name="Serra L."/>
            <person name="Macchietto M."/>
            <person name="Macias-Munoz A."/>
            <person name="McGill C.J."/>
            <person name="Rodriguez I.M."/>
            <person name="Rodriguez B."/>
            <person name="Murad R."/>
            <person name="Mortazavi A."/>
        </authorList>
    </citation>
    <scope>NUCLEOTIDE SEQUENCE [LARGE SCALE GENOMIC DNA]</scope>
    <source>
        <strain evidence="2 3">ALL</strain>
    </source>
</reference>
<reference evidence="2 3" key="1">
    <citation type="journal article" date="2015" name="Genome Biol.">
        <title>Comparative genomics of Steinernema reveals deeply conserved gene regulatory networks.</title>
        <authorList>
            <person name="Dillman A.R."/>
            <person name="Macchietto M."/>
            <person name="Porter C.F."/>
            <person name="Rogers A."/>
            <person name="Williams B."/>
            <person name="Antoshechkin I."/>
            <person name="Lee M.M."/>
            <person name="Goodwin Z."/>
            <person name="Lu X."/>
            <person name="Lewis E.E."/>
            <person name="Goodrich-Blair H."/>
            <person name="Stock S.P."/>
            <person name="Adams B.J."/>
            <person name="Sternberg P.W."/>
            <person name="Mortazavi A."/>
        </authorList>
    </citation>
    <scope>NUCLEOTIDE SEQUENCE [LARGE SCALE GENOMIC DNA]</scope>
    <source>
        <strain evidence="2 3">ALL</strain>
    </source>
</reference>
<evidence type="ECO:0000313" key="2">
    <source>
        <dbReference type="EMBL" id="TKR58853.1"/>
    </source>
</evidence>